<sequence length="175" mass="19672">MTRKIIMNLAMSLDGYIADDNGGFDWIGGDGHSELDTSAQFSFHDFLEQVDTVVMGRKSFEDSTLDMVAQHKIIVVTSLEREDEENVQFVQGDIVSHVQSLQQEEGKDIWLFGGSQLTNAFLKAGIVDEFIIGIVPMILGAGIRLFDENDRMIPLQLEEYSVNEGLPILRYTKRV</sequence>
<dbReference type="InterPro" id="IPR050765">
    <property type="entry name" value="Riboflavin_Biosynth_HTPR"/>
</dbReference>
<dbReference type="Proteomes" id="UP000659496">
    <property type="component" value="Unassembled WGS sequence"/>
</dbReference>
<dbReference type="InterPro" id="IPR002734">
    <property type="entry name" value="RibDG_C"/>
</dbReference>
<organism evidence="2 3">
    <name type="scientific">Sporosarcina gallistercoris</name>
    <dbReference type="NCBI Taxonomy" id="2762245"/>
    <lineage>
        <taxon>Bacteria</taxon>
        <taxon>Bacillati</taxon>
        <taxon>Bacillota</taxon>
        <taxon>Bacilli</taxon>
        <taxon>Bacillales</taxon>
        <taxon>Caryophanaceae</taxon>
        <taxon>Sporosarcina</taxon>
    </lineage>
</organism>
<protein>
    <submittedName>
        <fullName evidence="2">Dihydrofolate reductase</fullName>
    </submittedName>
</protein>
<reference evidence="2 3" key="1">
    <citation type="submission" date="2020-08" db="EMBL/GenBank/DDBJ databases">
        <title>A Genomic Blueprint of the Chicken Gut Microbiome.</title>
        <authorList>
            <person name="Gilroy R."/>
            <person name="Ravi A."/>
            <person name="Getino M."/>
            <person name="Pursley I."/>
            <person name="Horton D.L."/>
            <person name="Alikhan N.-F."/>
            <person name="Baker D."/>
            <person name="Gharbi K."/>
            <person name="Hall N."/>
            <person name="Watson M."/>
            <person name="Adriaenssens E.M."/>
            <person name="Foster-Nyarko E."/>
            <person name="Jarju S."/>
            <person name="Secka A."/>
            <person name="Antonio M."/>
            <person name="Oren A."/>
            <person name="Chaudhuri R."/>
            <person name="La Ragione R.M."/>
            <person name="Hildebrand F."/>
            <person name="Pallen M.J."/>
        </authorList>
    </citation>
    <scope>NUCLEOTIDE SEQUENCE [LARGE SCALE GENOMIC DNA]</scope>
    <source>
        <strain evidence="2 3">Sa3CUA8</strain>
    </source>
</reference>
<dbReference type="PANTHER" id="PTHR38011">
    <property type="entry name" value="DIHYDROFOLATE REDUCTASE FAMILY PROTEIN (AFU_ORTHOLOGUE AFUA_8G06820)"/>
    <property type="match status" value="1"/>
</dbReference>
<dbReference type="Pfam" id="PF01872">
    <property type="entry name" value="RibD_C"/>
    <property type="match status" value="1"/>
</dbReference>
<dbReference type="InterPro" id="IPR024072">
    <property type="entry name" value="DHFR-like_dom_sf"/>
</dbReference>
<accession>A0ABR8PK29</accession>
<evidence type="ECO:0000259" key="1">
    <source>
        <dbReference type="Pfam" id="PF01872"/>
    </source>
</evidence>
<comment type="caution">
    <text evidence="2">The sequence shown here is derived from an EMBL/GenBank/DDBJ whole genome shotgun (WGS) entry which is preliminary data.</text>
</comment>
<dbReference type="Gene3D" id="3.40.430.10">
    <property type="entry name" value="Dihydrofolate Reductase, subunit A"/>
    <property type="match status" value="1"/>
</dbReference>
<name>A0ABR8PK29_9BACL</name>
<dbReference type="EMBL" id="JACSQY010000006">
    <property type="protein sequence ID" value="MBD7908540.1"/>
    <property type="molecule type" value="Genomic_DNA"/>
</dbReference>
<dbReference type="SUPFAM" id="SSF53597">
    <property type="entry name" value="Dihydrofolate reductase-like"/>
    <property type="match status" value="1"/>
</dbReference>
<proteinExistence type="predicted"/>
<evidence type="ECO:0000313" key="3">
    <source>
        <dbReference type="Proteomes" id="UP000659496"/>
    </source>
</evidence>
<keyword evidence="3" id="KW-1185">Reference proteome</keyword>
<dbReference type="RefSeq" id="WP_191689782.1">
    <property type="nucleotide sequence ID" value="NZ_JACSQY010000006.1"/>
</dbReference>
<evidence type="ECO:0000313" key="2">
    <source>
        <dbReference type="EMBL" id="MBD7908540.1"/>
    </source>
</evidence>
<dbReference type="PANTHER" id="PTHR38011:SF11">
    <property type="entry name" value="2,5-DIAMINO-6-RIBOSYLAMINO-4(3H)-PYRIMIDINONE 5'-PHOSPHATE REDUCTASE"/>
    <property type="match status" value="1"/>
</dbReference>
<feature type="domain" description="Bacterial bifunctional deaminase-reductase C-terminal" evidence="1">
    <location>
        <begin position="3"/>
        <end position="151"/>
    </location>
</feature>
<gene>
    <name evidence="2" type="ORF">H9659_09375</name>
</gene>